<evidence type="ECO:0000313" key="25">
    <source>
        <dbReference type="EMBL" id="OHA77313.1"/>
    </source>
</evidence>
<evidence type="ECO:0000256" key="7">
    <source>
        <dbReference type="ARBA" id="ARBA00022634"/>
    </source>
</evidence>
<dbReference type="PANTHER" id="PTHR36928">
    <property type="entry name" value="PHOSPHATASE YCDX-RELATED"/>
    <property type="match status" value="1"/>
</dbReference>
<dbReference type="InterPro" id="IPR003583">
    <property type="entry name" value="Hlx-hairpin-Hlx_DNA-bd_motif"/>
</dbReference>
<dbReference type="GO" id="GO:0006281">
    <property type="term" value="P:DNA repair"/>
    <property type="evidence" value="ECO:0007669"/>
    <property type="project" value="UniProtKB-KW"/>
</dbReference>
<keyword evidence="7" id="KW-0237">DNA synthesis</keyword>
<keyword evidence="10" id="KW-0235">DNA replication</keyword>
<dbReference type="SUPFAM" id="SSF47802">
    <property type="entry name" value="DNA polymerase beta, N-terminal domain-like"/>
    <property type="match status" value="1"/>
</dbReference>
<dbReference type="Proteomes" id="UP000178222">
    <property type="component" value="Unassembled WGS sequence"/>
</dbReference>
<dbReference type="SMART" id="SM00483">
    <property type="entry name" value="POLXc"/>
    <property type="match status" value="1"/>
</dbReference>
<dbReference type="InterPro" id="IPR043519">
    <property type="entry name" value="NT_sf"/>
</dbReference>
<evidence type="ECO:0000256" key="14">
    <source>
        <dbReference type="ARBA" id="ARBA00023053"/>
    </source>
</evidence>
<dbReference type="InterPro" id="IPR004013">
    <property type="entry name" value="PHP_dom"/>
</dbReference>
<feature type="domain" description="Helix-hairpin-helix DNA-binding motif class 1" evidence="22">
    <location>
        <begin position="128"/>
        <end position="147"/>
    </location>
</feature>
<dbReference type="GO" id="GO:0003887">
    <property type="term" value="F:DNA-directed DNA polymerase activity"/>
    <property type="evidence" value="ECO:0007669"/>
    <property type="project" value="UniProtKB-KW"/>
</dbReference>
<evidence type="ECO:0000256" key="16">
    <source>
        <dbReference type="ARBA" id="ARBA00035717"/>
    </source>
</evidence>
<dbReference type="Pfam" id="PF14520">
    <property type="entry name" value="HHH_5"/>
    <property type="match status" value="1"/>
</dbReference>
<evidence type="ECO:0000313" key="26">
    <source>
        <dbReference type="Proteomes" id="UP000178222"/>
    </source>
</evidence>
<protein>
    <recommendedName>
        <fullName evidence="5">DNA polymerase beta</fullName>
        <ecNumber evidence="3">2.7.7.7</ecNumber>
        <ecNumber evidence="4">4.2.99.18</ecNumber>
    </recommendedName>
    <alternativeName>
        <fullName evidence="16">5'-deoxyribose-phosphate lyase</fullName>
    </alternativeName>
    <alternativeName>
        <fullName evidence="17">AP lyase</fullName>
    </alternativeName>
</protein>
<reference evidence="25 26" key="1">
    <citation type="journal article" date="2016" name="Nat. Commun.">
        <title>Thousands of microbial genomes shed light on interconnected biogeochemical processes in an aquifer system.</title>
        <authorList>
            <person name="Anantharaman K."/>
            <person name="Brown C.T."/>
            <person name="Hug L.A."/>
            <person name="Sharon I."/>
            <person name="Castelle C.J."/>
            <person name="Probst A.J."/>
            <person name="Thomas B.C."/>
            <person name="Singh A."/>
            <person name="Wilkins M.J."/>
            <person name="Karaoz U."/>
            <person name="Brodie E.L."/>
            <person name="Williams K.H."/>
            <person name="Hubbard S.S."/>
            <person name="Banfield J.F."/>
        </authorList>
    </citation>
    <scope>NUCLEOTIDE SEQUENCE [LARGE SCALE GENOMIC DNA]</scope>
</reference>
<dbReference type="InterPro" id="IPR027421">
    <property type="entry name" value="DNA_pol_lamdba_lyase_dom_sf"/>
</dbReference>
<dbReference type="GO" id="GO:0005829">
    <property type="term" value="C:cytosol"/>
    <property type="evidence" value="ECO:0007669"/>
    <property type="project" value="TreeGrafter"/>
</dbReference>
<dbReference type="EC" id="4.2.99.18" evidence="4"/>
<keyword evidence="12" id="KW-0832">Ubl conjugation</keyword>
<dbReference type="Gene3D" id="1.10.150.20">
    <property type="entry name" value="5' to 3' exonuclease, C-terminal subdomain"/>
    <property type="match status" value="1"/>
</dbReference>
<gene>
    <name evidence="25" type="ORF">A3J30_00240</name>
</gene>
<proteinExistence type="predicted"/>
<evidence type="ECO:0000259" key="23">
    <source>
        <dbReference type="SMART" id="SM00481"/>
    </source>
</evidence>
<keyword evidence="6" id="KW-0488">Methylation</keyword>
<dbReference type="Gene3D" id="3.30.210.10">
    <property type="entry name" value="DNA polymerase, thumb domain"/>
    <property type="match status" value="1"/>
</dbReference>
<comment type="catalytic activity">
    <reaction evidence="19">
        <text>a 5'-end 2'-deoxyribose-2'-deoxyribonucleotide-DNA = (2E,4S)-4-hydroxypenten-2-al-5-phosphate + a 5'-end 5'-phospho-2'-deoxyribonucleoside-DNA + H(+)</text>
        <dbReference type="Rhea" id="RHEA:76255"/>
        <dbReference type="Rhea" id="RHEA-COMP:13180"/>
        <dbReference type="Rhea" id="RHEA-COMP:18657"/>
        <dbReference type="ChEBI" id="CHEBI:15378"/>
        <dbReference type="ChEBI" id="CHEBI:136412"/>
        <dbReference type="ChEBI" id="CHEBI:195194"/>
        <dbReference type="ChEBI" id="CHEBI:195195"/>
    </reaction>
</comment>
<evidence type="ECO:0000256" key="10">
    <source>
        <dbReference type="ARBA" id="ARBA00022705"/>
    </source>
</evidence>
<dbReference type="InterPro" id="IPR037160">
    <property type="entry name" value="DNA_Pol_thumb_sf"/>
</dbReference>
<evidence type="ECO:0000256" key="8">
    <source>
        <dbReference type="ARBA" id="ARBA00022679"/>
    </source>
</evidence>
<evidence type="ECO:0000256" key="20">
    <source>
        <dbReference type="ARBA" id="ARBA00045548"/>
    </source>
</evidence>
<evidence type="ECO:0000256" key="2">
    <source>
        <dbReference type="ARBA" id="ARBA00004496"/>
    </source>
</evidence>
<dbReference type="AlphaFoldDB" id="A0A1G2RWY0"/>
<evidence type="ECO:0000256" key="19">
    <source>
        <dbReference type="ARBA" id="ARBA00044678"/>
    </source>
</evidence>
<dbReference type="InterPro" id="IPR002008">
    <property type="entry name" value="DNA_pol_X_beta-like"/>
</dbReference>
<keyword evidence="8" id="KW-0808">Transferase</keyword>
<dbReference type="Gene3D" id="1.10.150.110">
    <property type="entry name" value="DNA polymerase beta, N-terminal domain-like"/>
    <property type="match status" value="1"/>
</dbReference>
<dbReference type="SMART" id="SM00278">
    <property type="entry name" value="HhH1"/>
    <property type="match status" value="3"/>
</dbReference>
<evidence type="ECO:0000256" key="6">
    <source>
        <dbReference type="ARBA" id="ARBA00022481"/>
    </source>
</evidence>
<dbReference type="Pfam" id="PF14716">
    <property type="entry name" value="HHH_8"/>
    <property type="match status" value="1"/>
</dbReference>
<comment type="function">
    <text evidence="20">Repair polymerase that plays a key role in base-excision repair. During this process, the damaged base is excised by specific DNA glycosylases, the DNA backbone is nicked at the abasic site by an apurinic/apyrimidic (AP) endonuclease, and POLB removes 5'-deoxyribose-phosphate from the preincised AP site acting as a 5'-deoxyribose-phosphate lyase (5'-dRP lyase); through its DNA polymerase activity, it adds one nucleotide to the 3' end of the arising single-nucleotide gap. Conducts 'gap-filling' DNA synthesis in a stepwise distributive fashion rather than in a processive fashion as for other DNA polymerases. It is also able to cleave sugar-phosphate bonds 3' to an intact AP site, acting as an AP lyase.</text>
</comment>
<dbReference type="InterPro" id="IPR003141">
    <property type="entry name" value="Pol/His_phosphatase_N"/>
</dbReference>
<keyword evidence="15" id="KW-0234">DNA repair</keyword>
<feature type="domain" description="Helix-hairpin-helix DNA-binding motif class 1" evidence="22">
    <location>
        <begin position="53"/>
        <end position="72"/>
    </location>
</feature>
<evidence type="ECO:0000256" key="3">
    <source>
        <dbReference type="ARBA" id="ARBA00012417"/>
    </source>
</evidence>
<evidence type="ECO:0000256" key="11">
    <source>
        <dbReference type="ARBA" id="ARBA00022763"/>
    </source>
</evidence>
<name>A0A1G2RWY0_9BACT</name>
<dbReference type="Pfam" id="PF02811">
    <property type="entry name" value="PHP"/>
    <property type="match status" value="1"/>
</dbReference>
<evidence type="ECO:0000256" key="12">
    <source>
        <dbReference type="ARBA" id="ARBA00022843"/>
    </source>
</evidence>
<keyword evidence="11" id="KW-0227">DNA damage</keyword>
<evidence type="ECO:0000259" key="22">
    <source>
        <dbReference type="SMART" id="SM00278"/>
    </source>
</evidence>
<evidence type="ECO:0000259" key="24">
    <source>
        <dbReference type="SMART" id="SM00483"/>
    </source>
</evidence>
<comment type="catalytic activity">
    <reaction evidence="21">
        <text>DNA(n) + a 2'-deoxyribonucleoside 5'-triphosphate = DNA(n+1) + diphosphate</text>
        <dbReference type="Rhea" id="RHEA:22508"/>
        <dbReference type="Rhea" id="RHEA-COMP:17339"/>
        <dbReference type="Rhea" id="RHEA-COMP:17340"/>
        <dbReference type="ChEBI" id="CHEBI:33019"/>
        <dbReference type="ChEBI" id="CHEBI:61560"/>
        <dbReference type="ChEBI" id="CHEBI:173112"/>
        <dbReference type="EC" id="2.7.7.7"/>
    </reaction>
</comment>
<dbReference type="NCBIfam" id="NF006375">
    <property type="entry name" value="PRK08609.1"/>
    <property type="match status" value="1"/>
</dbReference>
<evidence type="ECO:0000256" key="21">
    <source>
        <dbReference type="ARBA" id="ARBA00049244"/>
    </source>
</evidence>
<keyword evidence="9" id="KW-0548">Nucleotidyltransferase</keyword>
<evidence type="ECO:0000256" key="15">
    <source>
        <dbReference type="ARBA" id="ARBA00023204"/>
    </source>
</evidence>
<dbReference type="InterPro" id="IPR022311">
    <property type="entry name" value="PolX-like"/>
</dbReference>
<evidence type="ECO:0000256" key="17">
    <source>
        <dbReference type="ARBA" id="ARBA00035726"/>
    </source>
</evidence>
<accession>A0A1G2RWY0</accession>
<dbReference type="PANTHER" id="PTHR36928:SF1">
    <property type="entry name" value="PHOSPHATASE YCDX-RELATED"/>
    <property type="match status" value="1"/>
</dbReference>
<dbReference type="InterPro" id="IPR029398">
    <property type="entry name" value="PolB_thumb"/>
</dbReference>
<evidence type="ECO:0000256" key="1">
    <source>
        <dbReference type="ARBA" id="ARBA00001946"/>
    </source>
</evidence>
<dbReference type="GO" id="GO:0003677">
    <property type="term" value="F:DNA binding"/>
    <property type="evidence" value="ECO:0007669"/>
    <property type="project" value="InterPro"/>
</dbReference>
<feature type="domain" description="Helix-hairpin-helix DNA-binding motif class 1" evidence="22">
    <location>
        <begin position="93"/>
        <end position="112"/>
    </location>
</feature>
<evidence type="ECO:0000256" key="5">
    <source>
        <dbReference type="ARBA" id="ARBA00020020"/>
    </source>
</evidence>
<dbReference type="PIRSF" id="PIRSF005047">
    <property type="entry name" value="UCP005047_YshC"/>
    <property type="match status" value="1"/>
</dbReference>
<evidence type="ECO:0000256" key="9">
    <source>
        <dbReference type="ARBA" id="ARBA00022695"/>
    </source>
</evidence>
<dbReference type="SMART" id="SM00481">
    <property type="entry name" value="POLIIIAc"/>
    <property type="match status" value="1"/>
</dbReference>
<dbReference type="GO" id="GO:0008270">
    <property type="term" value="F:zinc ion binding"/>
    <property type="evidence" value="ECO:0007669"/>
    <property type="project" value="TreeGrafter"/>
</dbReference>
<dbReference type="Gene3D" id="3.20.20.140">
    <property type="entry name" value="Metal-dependent hydrolases"/>
    <property type="match status" value="1"/>
</dbReference>
<dbReference type="InterPro" id="IPR002054">
    <property type="entry name" value="DNA-dir_DNA_pol_X"/>
</dbReference>
<comment type="cofactor">
    <cofactor evidence="1">
        <name>Mg(2+)</name>
        <dbReference type="ChEBI" id="CHEBI:18420"/>
    </cofactor>
</comment>
<dbReference type="SUPFAM" id="SSF89550">
    <property type="entry name" value="PHP domain-like"/>
    <property type="match status" value="1"/>
</dbReference>
<comment type="subcellular location">
    <subcellularLocation>
        <location evidence="2">Cytoplasm</location>
    </subcellularLocation>
</comment>
<evidence type="ECO:0000256" key="4">
    <source>
        <dbReference type="ARBA" id="ARBA00012720"/>
    </source>
</evidence>
<feature type="domain" description="DNA-directed DNA polymerase X" evidence="24">
    <location>
        <begin position="1"/>
        <end position="315"/>
    </location>
</feature>
<dbReference type="PRINTS" id="PR00870">
    <property type="entry name" value="DNAPOLXBETA"/>
</dbReference>
<dbReference type="EC" id="2.7.7.7" evidence="3"/>
<dbReference type="CDD" id="cd00141">
    <property type="entry name" value="NT_POLXc"/>
    <property type="match status" value="1"/>
</dbReference>
<dbReference type="EMBL" id="MHUL01000009">
    <property type="protein sequence ID" value="OHA77313.1"/>
    <property type="molecule type" value="Genomic_DNA"/>
</dbReference>
<dbReference type="SUPFAM" id="SSF81301">
    <property type="entry name" value="Nucleotidyltransferase"/>
    <property type="match status" value="1"/>
</dbReference>
<dbReference type="GO" id="GO:0140078">
    <property type="term" value="F:class I DNA-(apurinic or apyrimidinic site) endonuclease activity"/>
    <property type="evidence" value="ECO:0007669"/>
    <property type="project" value="UniProtKB-EC"/>
</dbReference>
<dbReference type="InterPro" id="IPR016195">
    <property type="entry name" value="Pol/histidinol_Pase-like"/>
</dbReference>
<evidence type="ECO:0000256" key="18">
    <source>
        <dbReference type="ARBA" id="ARBA00044632"/>
    </source>
</evidence>
<dbReference type="InterPro" id="IPR050243">
    <property type="entry name" value="PHP_phosphatase"/>
</dbReference>
<feature type="domain" description="Polymerase/histidinol phosphatase N-terminal" evidence="23">
    <location>
        <begin position="345"/>
        <end position="424"/>
    </location>
</feature>
<keyword evidence="14" id="KW-0915">Sodium</keyword>
<comment type="caution">
    <text evidence="25">The sequence shown here is derived from an EMBL/GenBank/DDBJ whole genome shotgun (WGS) entry which is preliminary data.</text>
</comment>
<dbReference type="Gene3D" id="3.30.460.10">
    <property type="entry name" value="Beta Polymerase, domain 2"/>
    <property type="match status" value="1"/>
</dbReference>
<dbReference type="Pfam" id="PF14791">
    <property type="entry name" value="DNA_pol_B_thumb"/>
    <property type="match status" value="1"/>
</dbReference>
<sequence length="577" mass="65041">MRNKELAKIFSRLAQYLAMRDIPFKPQAYERASLAIESLAEDVQDIYEREGTVGLEKIPGVGKGIAERIEEYLKTGKVQDYEKERKRMPVDLDELTSVEGIGPKAIAELYKRLKVKNLKDLEKAASAGKIRKLARFGVKTEQNILQGIALVKQSSGRRLISDIFPYVQEYITLLKNSSLAKEVEAAGSFRRMQETVGDIDILATSNNPQKLTEFFLAKVKHTKMWGKGSTKVSVRTQHGFDVDLRVLNEETFGAGLQYFTGSKEHNVKLRTLAIEKEYKVSEYGVFKGKKRVACKTEEEVYRALGLPYIEPELREDTGEIEAALRQAQGKPPGLPKIIPYDSLQGDLQVQTNWTDGEHSIEDMAKEAKRQGLSYIAITDHTKDLAMTGGSDEKRLLKQMAEIDRVNKRVSGITVLKGAEVNIRKDGTLDIADEMLAKLDVVGAAVHSLFKLPKKEMTARLIRAMRNRHVDILFHPTGRLIQKREPYEVDIDEVIKAAKRTGTLLEINAFPTRLDLRDANIRKAVEMGALLVIDSDAHRKEHFSVLRYGIAQARRGWAEAKDIANTLPLKTFLRALKK</sequence>
<dbReference type="CDD" id="cd07436">
    <property type="entry name" value="PHP_PolX"/>
    <property type="match status" value="1"/>
</dbReference>
<dbReference type="InterPro" id="IPR047967">
    <property type="entry name" value="PolX_PHP"/>
</dbReference>
<evidence type="ECO:0000256" key="13">
    <source>
        <dbReference type="ARBA" id="ARBA00022932"/>
    </source>
</evidence>
<comment type="catalytic activity">
    <reaction evidence="18">
        <text>2'-deoxyribonucleotide-(2'-deoxyribose 5'-phosphate)-2'-deoxyribonucleotide-DNA = a 3'-end 2'-deoxyribonucleotide-(2,3-dehydro-2,3-deoxyribose 5'-phosphate)-DNA + a 5'-end 5'-phospho-2'-deoxyribonucleoside-DNA + H(+)</text>
        <dbReference type="Rhea" id="RHEA:66592"/>
        <dbReference type="Rhea" id="RHEA-COMP:13180"/>
        <dbReference type="Rhea" id="RHEA-COMP:16897"/>
        <dbReference type="Rhea" id="RHEA-COMP:17067"/>
        <dbReference type="ChEBI" id="CHEBI:15378"/>
        <dbReference type="ChEBI" id="CHEBI:136412"/>
        <dbReference type="ChEBI" id="CHEBI:157695"/>
        <dbReference type="ChEBI" id="CHEBI:167181"/>
        <dbReference type="EC" id="4.2.99.18"/>
    </reaction>
</comment>
<keyword evidence="13" id="KW-0239">DNA-directed DNA polymerase</keyword>
<organism evidence="25 26">
    <name type="scientific">Candidatus Wildermuthbacteria bacterium RIFCSPLOWO2_02_FULL_47_9c</name>
    <dbReference type="NCBI Taxonomy" id="1802466"/>
    <lineage>
        <taxon>Bacteria</taxon>
        <taxon>Candidatus Wildermuthiibacteriota</taxon>
    </lineage>
</organism>
<dbReference type="InterPro" id="IPR010996">
    <property type="entry name" value="HHH_MUS81"/>
</dbReference>
<dbReference type="GO" id="GO:0042578">
    <property type="term" value="F:phosphoric ester hydrolase activity"/>
    <property type="evidence" value="ECO:0007669"/>
    <property type="project" value="TreeGrafter"/>
</dbReference>